<proteinExistence type="predicted"/>
<evidence type="ECO:0000313" key="2">
    <source>
        <dbReference type="EMBL" id="KAH0626027.1"/>
    </source>
</evidence>
<comment type="caution">
    <text evidence="2">The sequence shown here is derived from an EMBL/GenBank/DDBJ whole genome shotgun (WGS) entry which is preliminary data.</text>
</comment>
<keyword evidence="3" id="KW-1185">Reference proteome</keyword>
<protein>
    <submittedName>
        <fullName evidence="2">Uncharacterized protein</fullName>
    </submittedName>
</protein>
<gene>
    <name evidence="2" type="ORF">JD844_000726</name>
</gene>
<name>A0ABQ7T9B1_PHRPL</name>
<feature type="compositionally biased region" description="Low complexity" evidence="1">
    <location>
        <begin position="48"/>
        <end position="58"/>
    </location>
</feature>
<reference evidence="2 3" key="1">
    <citation type="journal article" date="2022" name="Gigascience">
        <title>A chromosome-level genome assembly and annotation of the desert horned lizard, Phrynosoma platyrhinos, provides insight into chromosomal rearrangements among reptiles.</title>
        <authorList>
            <person name="Koochekian N."/>
            <person name="Ascanio A."/>
            <person name="Farleigh K."/>
            <person name="Card D.C."/>
            <person name="Schield D.R."/>
            <person name="Castoe T.A."/>
            <person name="Jezkova T."/>
        </authorList>
    </citation>
    <scope>NUCLEOTIDE SEQUENCE [LARGE SCALE GENOMIC DNA]</scope>
    <source>
        <strain evidence="2">NK-2021</strain>
    </source>
</reference>
<evidence type="ECO:0000313" key="3">
    <source>
        <dbReference type="Proteomes" id="UP000826234"/>
    </source>
</evidence>
<dbReference type="EMBL" id="JAIPUX010000521">
    <property type="protein sequence ID" value="KAH0626027.1"/>
    <property type="molecule type" value="Genomic_DNA"/>
</dbReference>
<feature type="region of interest" description="Disordered" evidence="1">
    <location>
        <begin position="1"/>
        <end position="77"/>
    </location>
</feature>
<dbReference type="Proteomes" id="UP000826234">
    <property type="component" value="Unassembled WGS sequence"/>
</dbReference>
<sequence length="136" mass="14435">MSVASPPGVSVRSMVNAYESQREPQGCGCCTLPNSGDPRRPRQRGCTSPALSRDASPARPRPRESPQGPCRKLNGQKKEVDKTLVSLLLVLHSGTNSSMIAIDNKIEQAMVSQGRGQENGGDPLQVASVACGQLHT</sequence>
<accession>A0ABQ7T9B1</accession>
<organism evidence="2 3">
    <name type="scientific">Phrynosoma platyrhinos</name>
    <name type="common">Desert horned lizard</name>
    <dbReference type="NCBI Taxonomy" id="52577"/>
    <lineage>
        <taxon>Eukaryota</taxon>
        <taxon>Metazoa</taxon>
        <taxon>Chordata</taxon>
        <taxon>Craniata</taxon>
        <taxon>Vertebrata</taxon>
        <taxon>Euteleostomi</taxon>
        <taxon>Lepidosauria</taxon>
        <taxon>Squamata</taxon>
        <taxon>Bifurcata</taxon>
        <taxon>Unidentata</taxon>
        <taxon>Episquamata</taxon>
        <taxon>Toxicofera</taxon>
        <taxon>Iguania</taxon>
        <taxon>Phrynosomatidae</taxon>
        <taxon>Phrynosomatinae</taxon>
        <taxon>Phrynosoma</taxon>
    </lineage>
</organism>
<evidence type="ECO:0000256" key="1">
    <source>
        <dbReference type="SAM" id="MobiDB-lite"/>
    </source>
</evidence>